<dbReference type="AlphaFoldDB" id="A0AAF0AVV5"/>
<dbReference type="InterPro" id="IPR043129">
    <property type="entry name" value="ATPase_NBD"/>
</dbReference>
<feature type="region of interest" description="Disordered" evidence="10">
    <location>
        <begin position="472"/>
        <end position="511"/>
    </location>
</feature>
<evidence type="ECO:0000256" key="2">
    <source>
        <dbReference type="ARBA" id="ARBA00006752"/>
    </source>
</evidence>
<name>A0AAF0AVV5_9SCHI</name>
<feature type="coiled-coil region" evidence="9">
    <location>
        <begin position="292"/>
        <end position="362"/>
    </location>
</feature>
<evidence type="ECO:0000256" key="6">
    <source>
        <dbReference type="ARBA" id="ARBA00023163"/>
    </source>
</evidence>
<dbReference type="SMART" id="SM00268">
    <property type="entry name" value="ACTIN"/>
    <property type="match status" value="1"/>
</dbReference>
<organism evidence="11 12">
    <name type="scientific">Schizosaccharomyces osmophilus</name>
    <dbReference type="NCBI Taxonomy" id="2545709"/>
    <lineage>
        <taxon>Eukaryota</taxon>
        <taxon>Fungi</taxon>
        <taxon>Dikarya</taxon>
        <taxon>Ascomycota</taxon>
        <taxon>Taphrinomycotina</taxon>
        <taxon>Schizosaccharomycetes</taxon>
        <taxon>Schizosaccharomycetales</taxon>
        <taxon>Schizosaccharomycetaceae</taxon>
        <taxon>Schizosaccharomyces</taxon>
    </lineage>
</organism>
<dbReference type="CDD" id="cd10211">
    <property type="entry name" value="ASKHA_NBD_Arp5"/>
    <property type="match status" value="1"/>
</dbReference>
<evidence type="ECO:0000256" key="5">
    <source>
        <dbReference type="ARBA" id="ARBA00023054"/>
    </source>
</evidence>
<dbReference type="Gene3D" id="3.30.420.40">
    <property type="match status" value="2"/>
</dbReference>
<sequence>MTGIFHTIRDPTFPGHTPTFSNVSSEIPIVIDNGSWQLRAGWGGEKEPRLQFDNLMSRYRDRKLSRTSTLVGNDTLIEVGARSIARSPFEQNVINNWDVMESVLDYTFLKLGIEHQDHPVCMTEPFMNPAYSRSTMTELLFELYQVPSVAYGVDGLFSFYHNAGKDSSGVALNLGHSTSHVLPILDGQKLAHEAKRVSWGGASSSSYLLRLFQMKYPFFPIKMLPSQAQLLMHDYCHISPDYNAEVSRVLDKDVLSREDVVLQFPYAEAVAQEKSQEELNQIAERKRESGRRLQAQAAIKRKEKAAEREKELNTLRRLQEQSSVLSKRDYQKVLQEAGFSDEAQLKAQLKNVQSRIRRAERDALRQHQHQQEDPEADLADVDVEQAFPLVNVPDSDLDEAGLRQKRNQKLLKANYDARMRAKADRAIEEAVLHEKQEADEQLRKESFSVWVKQKRELHKHLLDKIQENRRLKSELNDRKSHTSQMRMKSLATLASEPVQKKRRKGQSEDTFGASDEDWKVYHDVLNAEQLEDEGKRFVEEIYALEKQQLEYDPLFRPENTYDALNDPKSTLLYAFTRGVSPFDPESVAHSFQLHFNVERLRVPEVLFTPSIVGLDQAGIVEIIRGILQRHSTEERDKLIKNIVVTGGLSKFPGIVKRVENELMSVLPVGSQLNVYSASDPLLDAWKGASEWSVTEEFKNISISRAEYQEKGPDYLKEHAFGNPLP</sequence>
<evidence type="ECO:0000313" key="12">
    <source>
        <dbReference type="Proteomes" id="UP001212411"/>
    </source>
</evidence>
<evidence type="ECO:0000256" key="8">
    <source>
        <dbReference type="RuleBase" id="RU000487"/>
    </source>
</evidence>
<dbReference type="InterPro" id="IPR004000">
    <property type="entry name" value="Actin"/>
</dbReference>
<keyword evidence="4" id="KW-0805">Transcription regulation</keyword>
<keyword evidence="3" id="KW-0227">DNA damage</keyword>
<comment type="subcellular location">
    <subcellularLocation>
        <location evidence="1">Nucleus</location>
    </subcellularLocation>
</comment>
<dbReference type="FunFam" id="3.30.420.40:FF:000122">
    <property type="entry name" value="ARP5 actin-related protein 5 homolog"/>
    <property type="match status" value="1"/>
</dbReference>
<keyword evidence="6" id="KW-0804">Transcription</keyword>
<evidence type="ECO:0000256" key="9">
    <source>
        <dbReference type="SAM" id="Coils"/>
    </source>
</evidence>
<evidence type="ECO:0000313" key="11">
    <source>
        <dbReference type="EMBL" id="WBW73981.1"/>
    </source>
</evidence>
<dbReference type="PANTHER" id="PTHR11937">
    <property type="entry name" value="ACTIN"/>
    <property type="match status" value="1"/>
</dbReference>
<keyword evidence="5 9" id="KW-0175">Coiled coil</keyword>
<dbReference type="FunFam" id="3.30.420.40:FF:000058">
    <property type="entry name" value="Putative actin-related protein 5"/>
    <property type="match status" value="1"/>
</dbReference>
<evidence type="ECO:0000256" key="3">
    <source>
        <dbReference type="ARBA" id="ARBA00022763"/>
    </source>
</evidence>
<dbReference type="SUPFAM" id="SSF53067">
    <property type="entry name" value="Actin-like ATPase domain"/>
    <property type="match status" value="2"/>
</dbReference>
<dbReference type="GO" id="GO:0006974">
    <property type="term" value="P:DNA damage response"/>
    <property type="evidence" value="ECO:0007669"/>
    <property type="project" value="UniProtKB-KW"/>
</dbReference>
<evidence type="ECO:0000256" key="1">
    <source>
        <dbReference type="ARBA" id="ARBA00004123"/>
    </source>
</evidence>
<dbReference type="FunFam" id="3.30.420.40:FF:000048">
    <property type="entry name" value="ARP5 actin-related protein 5 homolog"/>
    <property type="match status" value="1"/>
</dbReference>
<comment type="similarity">
    <text evidence="2 8">Belongs to the actin family.</text>
</comment>
<reference evidence="11 12" key="1">
    <citation type="journal article" date="2023" name="G3 (Bethesda)">
        <title>A high-quality reference genome for the fission yeast Schizosaccharomyces osmophilus.</title>
        <authorList>
            <person name="Jia G.S."/>
            <person name="Zhang W.C."/>
            <person name="Liang Y."/>
            <person name="Liu X.H."/>
            <person name="Rhind N."/>
            <person name="Pidoux A."/>
            <person name="Brysch-Herzberg M."/>
            <person name="Du L.L."/>
        </authorList>
    </citation>
    <scope>NUCLEOTIDE SEQUENCE [LARGE SCALE GENOMIC DNA]</scope>
    <source>
        <strain evidence="11 12">CBS 15793</strain>
    </source>
</reference>
<dbReference type="KEGG" id="som:SOMG_02606"/>
<dbReference type="GeneID" id="80876087"/>
<gene>
    <name evidence="11" type="primary">arp5</name>
    <name evidence="11" type="ORF">SOMG_02606</name>
</gene>
<evidence type="ECO:0000256" key="4">
    <source>
        <dbReference type="ARBA" id="ARBA00023015"/>
    </source>
</evidence>
<proteinExistence type="inferred from homology"/>
<accession>A0AAF0AVV5</accession>
<keyword evidence="7" id="KW-0539">Nucleus</keyword>
<dbReference type="EMBL" id="CP115612">
    <property type="protein sequence ID" value="WBW73981.1"/>
    <property type="molecule type" value="Genomic_DNA"/>
</dbReference>
<dbReference type="Pfam" id="PF00022">
    <property type="entry name" value="Actin"/>
    <property type="match status" value="2"/>
</dbReference>
<dbReference type="RefSeq" id="XP_056038224.1">
    <property type="nucleotide sequence ID" value="XM_056181398.1"/>
</dbReference>
<keyword evidence="12" id="KW-1185">Reference proteome</keyword>
<protein>
    <submittedName>
        <fullName evidence="11">Ino80 complex actin-like protein Arp5</fullName>
    </submittedName>
</protein>
<dbReference type="GO" id="GO:0010604">
    <property type="term" value="P:positive regulation of macromolecule metabolic process"/>
    <property type="evidence" value="ECO:0007669"/>
    <property type="project" value="UniProtKB-ARBA"/>
</dbReference>
<dbReference type="GO" id="GO:0031011">
    <property type="term" value="C:Ino80 complex"/>
    <property type="evidence" value="ECO:0007669"/>
    <property type="project" value="UniProtKB-ARBA"/>
</dbReference>
<evidence type="ECO:0000256" key="7">
    <source>
        <dbReference type="ARBA" id="ARBA00023242"/>
    </source>
</evidence>
<dbReference type="Proteomes" id="UP001212411">
    <property type="component" value="Chromosome 2"/>
</dbReference>
<evidence type="ECO:0000256" key="10">
    <source>
        <dbReference type="SAM" id="MobiDB-lite"/>
    </source>
</evidence>